<evidence type="ECO:0000313" key="11">
    <source>
        <dbReference type="EMBL" id="CAF1216618.1"/>
    </source>
</evidence>
<dbReference type="InterPro" id="IPR032675">
    <property type="entry name" value="LRR_dom_sf"/>
</dbReference>
<keyword evidence="7" id="KW-0677">Repeat</keyword>
<dbReference type="SUPFAM" id="SSF52047">
    <property type="entry name" value="RNI-like"/>
    <property type="match status" value="1"/>
</dbReference>
<dbReference type="PANTHER" id="PTHR24113">
    <property type="entry name" value="RAN GTPASE-ACTIVATING PROTEIN 1"/>
    <property type="match status" value="1"/>
</dbReference>
<comment type="caution">
    <text evidence="11">The sequence shown here is derived from an EMBL/GenBank/DDBJ whole genome shotgun (WGS) entry which is preliminary data.</text>
</comment>
<keyword evidence="4 9" id="KW-0328">Glycosyltransferase</keyword>
<keyword evidence="6" id="KW-0548">Nucleotidyltransferase</keyword>
<dbReference type="OrthoDB" id="120976at2759"/>
<evidence type="ECO:0000256" key="5">
    <source>
        <dbReference type="ARBA" id="ARBA00022679"/>
    </source>
</evidence>
<evidence type="ECO:0000256" key="6">
    <source>
        <dbReference type="ARBA" id="ARBA00022695"/>
    </source>
</evidence>
<evidence type="ECO:0000256" key="7">
    <source>
        <dbReference type="ARBA" id="ARBA00022737"/>
    </source>
</evidence>
<keyword evidence="9" id="KW-0521">NADP</keyword>
<protein>
    <recommendedName>
        <fullName evidence="9">NAD(P)(+)--arginine ADP-ribosyltransferase</fullName>
        <ecNumber evidence="9">2.4.2.31</ecNumber>
    </recommendedName>
    <alternativeName>
        <fullName evidence="9">Mono(ADP-ribosyl)transferase</fullName>
    </alternativeName>
</protein>
<dbReference type="SUPFAM" id="SSF56399">
    <property type="entry name" value="ADP-ribosylation"/>
    <property type="match status" value="1"/>
</dbReference>
<evidence type="ECO:0000313" key="12">
    <source>
        <dbReference type="Proteomes" id="UP000663832"/>
    </source>
</evidence>
<evidence type="ECO:0000313" key="13">
    <source>
        <dbReference type="Proteomes" id="UP000663877"/>
    </source>
</evidence>
<keyword evidence="9" id="KW-0520">NAD</keyword>
<dbReference type="Proteomes" id="UP000663877">
    <property type="component" value="Unassembled WGS sequence"/>
</dbReference>
<dbReference type="InterPro" id="IPR000768">
    <property type="entry name" value="ART"/>
</dbReference>
<keyword evidence="5 9" id="KW-0808">Transferase</keyword>
<dbReference type="GO" id="GO:0031267">
    <property type="term" value="F:small GTPase binding"/>
    <property type="evidence" value="ECO:0007669"/>
    <property type="project" value="TreeGrafter"/>
</dbReference>
<dbReference type="EMBL" id="CAJNOI010000265">
    <property type="protein sequence ID" value="CAF1216618.1"/>
    <property type="molecule type" value="Genomic_DNA"/>
</dbReference>
<evidence type="ECO:0000256" key="3">
    <source>
        <dbReference type="ARBA" id="ARBA00022614"/>
    </source>
</evidence>
<evidence type="ECO:0000256" key="8">
    <source>
        <dbReference type="ARBA" id="ARBA00047597"/>
    </source>
</evidence>
<dbReference type="EMBL" id="CAJNOM010000078">
    <property type="protein sequence ID" value="CAF0997144.1"/>
    <property type="molecule type" value="Genomic_DNA"/>
</dbReference>
<dbReference type="GO" id="GO:0106274">
    <property type="term" value="F:NAD+-protein-arginine ADP-ribosyltransferase activity"/>
    <property type="evidence" value="ECO:0007669"/>
    <property type="project" value="UniProtKB-EC"/>
</dbReference>
<comment type="catalytic activity">
    <reaction evidence="8 9">
        <text>L-arginyl-[protein] + NAD(+) = N(omega)-(ADP-D-ribosyl)-L-arginyl-[protein] + nicotinamide + H(+)</text>
        <dbReference type="Rhea" id="RHEA:19149"/>
        <dbReference type="Rhea" id="RHEA-COMP:10532"/>
        <dbReference type="Rhea" id="RHEA-COMP:15087"/>
        <dbReference type="ChEBI" id="CHEBI:15378"/>
        <dbReference type="ChEBI" id="CHEBI:17154"/>
        <dbReference type="ChEBI" id="CHEBI:29965"/>
        <dbReference type="ChEBI" id="CHEBI:57540"/>
        <dbReference type="ChEBI" id="CHEBI:142554"/>
        <dbReference type="EC" id="2.4.2.31"/>
    </reaction>
</comment>
<dbReference type="PROSITE" id="PS51996">
    <property type="entry name" value="TR_MART"/>
    <property type="match status" value="1"/>
</dbReference>
<dbReference type="GO" id="GO:0048471">
    <property type="term" value="C:perinuclear region of cytoplasm"/>
    <property type="evidence" value="ECO:0007669"/>
    <property type="project" value="TreeGrafter"/>
</dbReference>
<dbReference type="Gene3D" id="3.80.10.10">
    <property type="entry name" value="Ribonuclease Inhibitor"/>
    <property type="match status" value="1"/>
</dbReference>
<reference evidence="11" key="1">
    <citation type="submission" date="2021-02" db="EMBL/GenBank/DDBJ databases">
        <authorList>
            <person name="Nowell W R."/>
        </authorList>
    </citation>
    <scope>NUCLEOTIDE SEQUENCE</scope>
</reference>
<dbReference type="Pfam" id="PF13516">
    <property type="entry name" value="LRR_6"/>
    <property type="match status" value="1"/>
</dbReference>
<dbReference type="InterPro" id="IPR027038">
    <property type="entry name" value="RanGap"/>
</dbReference>
<dbReference type="Pfam" id="PF01129">
    <property type="entry name" value="ART"/>
    <property type="match status" value="1"/>
</dbReference>
<sequence length="466" mass="52790">MALSFEINPRLLADIPHQSQQIIEPIHGVEQEQLLSLEQACQPLENILGIELQLYITVAKLNYKQPKHGLTQDESSSIYLYTMEWNQPGNSLHILLNQALCAIDRNQLQPWLKYIKLLFTALFKLPYAECHTVWRGIPKDVREHYREGDEVTWWSITSTTSSFDVLQSPMYLGREKVQTIFAIETKYGKSIREYSHLQNDDEILLSPGINFKVIGTLKHADGIHIIHLREMNSFADSLMNVNPPVDEYRNPRLEEIIRSIEERGTLILDSMNLSDQDMEIVAKLGIIEKKCKIISLRNNAITSVGVSILSQTFGSRTYFSALYLDGNKILDAGVQCIATRLPSEELCFRKLYLNSVGISDVGCEYLAEMLRVNHSTYHLHLSDNDVSDRGLQLLLETTQSYESNIASITLDGNRRITDASINAICTAISLSHGFHNLNVRNCNISDAGKEQLKIAAQQGFYFTIGV</sequence>
<dbReference type="Proteomes" id="UP000663832">
    <property type="component" value="Unassembled WGS sequence"/>
</dbReference>
<evidence type="ECO:0000313" key="10">
    <source>
        <dbReference type="EMBL" id="CAF0997144.1"/>
    </source>
</evidence>
<dbReference type="Gene3D" id="3.90.176.10">
    <property type="entry name" value="Toxin ADP-ribosyltransferase, Chain A, domain 1"/>
    <property type="match status" value="1"/>
</dbReference>
<gene>
    <name evidence="11" type="ORF">BJG266_LOCUS27743</name>
    <name evidence="10" type="ORF">QVE165_LOCUS14725</name>
</gene>
<evidence type="ECO:0000256" key="9">
    <source>
        <dbReference type="RuleBase" id="RU361228"/>
    </source>
</evidence>
<evidence type="ECO:0000256" key="4">
    <source>
        <dbReference type="ARBA" id="ARBA00022676"/>
    </source>
</evidence>
<keyword evidence="12" id="KW-1185">Reference proteome</keyword>
<dbReference type="GO" id="GO:0016779">
    <property type="term" value="F:nucleotidyltransferase activity"/>
    <property type="evidence" value="ECO:0007669"/>
    <property type="project" value="UniProtKB-KW"/>
</dbReference>
<dbReference type="InterPro" id="IPR001611">
    <property type="entry name" value="Leu-rich_rpt"/>
</dbReference>
<keyword evidence="2" id="KW-0343">GTPase activation</keyword>
<comment type="similarity">
    <text evidence="1 9">Belongs to the Arg-specific ADP-ribosyltransferase family.</text>
</comment>
<name>A0A814XA79_9BILA</name>
<organism evidence="11 13">
    <name type="scientific">Adineta steineri</name>
    <dbReference type="NCBI Taxonomy" id="433720"/>
    <lineage>
        <taxon>Eukaryota</taxon>
        <taxon>Metazoa</taxon>
        <taxon>Spiralia</taxon>
        <taxon>Gnathifera</taxon>
        <taxon>Rotifera</taxon>
        <taxon>Eurotatoria</taxon>
        <taxon>Bdelloidea</taxon>
        <taxon>Adinetida</taxon>
        <taxon>Adinetidae</taxon>
        <taxon>Adineta</taxon>
    </lineage>
</organism>
<dbReference type="AlphaFoldDB" id="A0A814XA79"/>
<dbReference type="GO" id="GO:0005829">
    <property type="term" value="C:cytosol"/>
    <property type="evidence" value="ECO:0007669"/>
    <property type="project" value="TreeGrafter"/>
</dbReference>
<accession>A0A814XA79</accession>
<dbReference type="GO" id="GO:0005096">
    <property type="term" value="F:GTPase activator activity"/>
    <property type="evidence" value="ECO:0007669"/>
    <property type="project" value="UniProtKB-KW"/>
</dbReference>
<dbReference type="EC" id="2.4.2.31" evidence="9"/>
<dbReference type="SMART" id="SM00368">
    <property type="entry name" value="LRR_RI"/>
    <property type="match status" value="5"/>
</dbReference>
<dbReference type="PANTHER" id="PTHR24113:SF12">
    <property type="entry name" value="RAN GTPASE-ACTIVATING PROTEIN 1"/>
    <property type="match status" value="1"/>
</dbReference>
<dbReference type="GO" id="GO:0005634">
    <property type="term" value="C:nucleus"/>
    <property type="evidence" value="ECO:0007669"/>
    <property type="project" value="TreeGrafter"/>
</dbReference>
<dbReference type="GO" id="GO:0006913">
    <property type="term" value="P:nucleocytoplasmic transport"/>
    <property type="evidence" value="ECO:0007669"/>
    <property type="project" value="TreeGrafter"/>
</dbReference>
<keyword evidence="3" id="KW-0433">Leucine-rich repeat</keyword>
<evidence type="ECO:0000256" key="1">
    <source>
        <dbReference type="ARBA" id="ARBA00009558"/>
    </source>
</evidence>
<proteinExistence type="inferred from homology"/>
<evidence type="ECO:0000256" key="2">
    <source>
        <dbReference type="ARBA" id="ARBA00022468"/>
    </source>
</evidence>